<evidence type="ECO:0000313" key="3">
    <source>
        <dbReference type="EMBL" id="KAG8373440.1"/>
    </source>
</evidence>
<keyword evidence="1" id="KW-0547">Nucleotide-binding</keyword>
<feature type="domain" description="Protein kinase" evidence="2">
    <location>
        <begin position="3"/>
        <end position="263"/>
    </location>
</feature>
<dbReference type="GO" id="GO:0007165">
    <property type="term" value="P:signal transduction"/>
    <property type="evidence" value="ECO:0007669"/>
    <property type="project" value="TreeGrafter"/>
</dbReference>
<reference evidence="3" key="1">
    <citation type="submission" date="2019-10" db="EMBL/GenBank/DDBJ databases">
        <authorList>
            <person name="Zhang R."/>
            <person name="Pan Y."/>
            <person name="Wang J."/>
            <person name="Ma R."/>
            <person name="Yu S."/>
        </authorList>
    </citation>
    <scope>NUCLEOTIDE SEQUENCE</scope>
    <source>
        <strain evidence="3">LA-IB0</strain>
        <tissue evidence="3">Leaf</tissue>
    </source>
</reference>
<sequence length="295" mass="33124">MIWKRGRKIGSGAFGSVYIGVRDESKIPLMAVKSAEFSRSKTLKKEAELLLNFELCPHIIDCYGADESVEHGERLYNVFLEYAPRGSLADYIEKSKIRGGLHEDKVKKHTRSLLLGLSFIHNLGYIHRDINPSNILIDSKGNAKIADFGLAKKYRKKSEKKRSKGCIGTILYMAPEIIEKEVYEPPVDIWALGCTVVEMITGKPVWDFPDADPFVVMFTIMSVGMPEIPKGLSEEAEDFVRRCLVVDPEKRWTAEMLLDHPFVASMEEGKLIPCNGDMPKSACNGGFKNWTIGCC</sequence>
<dbReference type="CDD" id="cd06606">
    <property type="entry name" value="STKc_MAPKKK"/>
    <property type="match status" value="1"/>
</dbReference>
<evidence type="ECO:0000259" key="2">
    <source>
        <dbReference type="PROSITE" id="PS50011"/>
    </source>
</evidence>
<dbReference type="Pfam" id="PF00069">
    <property type="entry name" value="Pkinase"/>
    <property type="match status" value="1"/>
</dbReference>
<dbReference type="PANTHER" id="PTHR48011">
    <property type="entry name" value="CCR4-NOT TRANSCRIPTIONAL COMPLEX SUBUNIT CAF120-RELATED"/>
    <property type="match status" value="1"/>
</dbReference>
<comment type="caution">
    <text evidence="3">The sequence shown here is derived from an EMBL/GenBank/DDBJ whole genome shotgun (WGS) entry which is preliminary data.</text>
</comment>
<dbReference type="GO" id="GO:0004672">
    <property type="term" value="F:protein kinase activity"/>
    <property type="evidence" value="ECO:0007669"/>
    <property type="project" value="InterPro"/>
</dbReference>
<keyword evidence="1" id="KW-0067">ATP-binding</keyword>
<dbReference type="InterPro" id="IPR011009">
    <property type="entry name" value="Kinase-like_dom_sf"/>
</dbReference>
<proteinExistence type="predicted"/>
<dbReference type="SUPFAM" id="SSF56112">
    <property type="entry name" value="Protein kinase-like (PK-like)"/>
    <property type="match status" value="1"/>
</dbReference>
<dbReference type="Proteomes" id="UP000826271">
    <property type="component" value="Unassembled WGS sequence"/>
</dbReference>
<gene>
    <name evidence="3" type="ORF">BUALT_Bualt11G0024500</name>
</gene>
<organism evidence="3 4">
    <name type="scientific">Buddleja alternifolia</name>
    <dbReference type="NCBI Taxonomy" id="168488"/>
    <lineage>
        <taxon>Eukaryota</taxon>
        <taxon>Viridiplantae</taxon>
        <taxon>Streptophyta</taxon>
        <taxon>Embryophyta</taxon>
        <taxon>Tracheophyta</taxon>
        <taxon>Spermatophyta</taxon>
        <taxon>Magnoliopsida</taxon>
        <taxon>eudicotyledons</taxon>
        <taxon>Gunneridae</taxon>
        <taxon>Pentapetalae</taxon>
        <taxon>asterids</taxon>
        <taxon>lamiids</taxon>
        <taxon>Lamiales</taxon>
        <taxon>Scrophulariaceae</taxon>
        <taxon>Buddlejeae</taxon>
        <taxon>Buddleja</taxon>
    </lineage>
</organism>
<feature type="binding site" evidence="1">
    <location>
        <position position="33"/>
    </location>
    <ligand>
        <name>ATP</name>
        <dbReference type="ChEBI" id="CHEBI:30616"/>
    </ligand>
</feature>
<evidence type="ECO:0000256" key="1">
    <source>
        <dbReference type="PROSITE-ProRule" id="PRU10141"/>
    </source>
</evidence>
<keyword evidence="4" id="KW-1185">Reference proteome</keyword>
<dbReference type="AlphaFoldDB" id="A0AAV6X2R7"/>
<dbReference type="InterPro" id="IPR017441">
    <property type="entry name" value="Protein_kinase_ATP_BS"/>
</dbReference>
<dbReference type="PROSITE" id="PS50011">
    <property type="entry name" value="PROTEIN_KINASE_DOM"/>
    <property type="match status" value="1"/>
</dbReference>
<dbReference type="Gene3D" id="1.10.510.10">
    <property type="entry name" value="Transferase(Phosphotransferase) domain 1"/>
    <property type="match status" value="1"/>
</dbReference>
<dbReference type="GO" id="GO:0005524">
    <property type="term" value="F:ATP binding"/>
    <property type="evidence" value="ECO:0007669"/>
    <property type="project" value="UniProtKB-UniRule"/>
</dbReference>
<dbReference type="PROSITE" id="PS00107">
    <property type="entry name" value="PROTEIN_KINASE_ATP"/>
    <property type="match status" value="1"/>
</dbReference>
<protein>
    <recommendedName>
        <fullName evidence="2">Protein kinase domain-containing protein</fullName>
    </recommendedName>
</protein>
<evidence type="ECO:0000313" key="4">
    <source>
        <dbReference type="Proteomes" id="UP000826271"/>
    </source>
</evidence>
<accession>A0AAV6X2R7</accession>
<dbReference type="InterPro" id="IPR052751">
    <property type="entry name" value="Plant_MAPKKK"/>
</dbReference>
<dbReference type="InterPro" id="IPR000719">
    <property type="entry name" value="Prot_kinase_dom"/>
</dbReference>
<dbReference type="PANTHER" id="PTHR48011:SF18">
    <property type="entry name" value="MITOGEN-ACTIVATED PROTEIN KINASE KINASE KINASE 19-RELATED"/>
    <property type="match status" value="1"/>
</dbReference>
<dbReference type="EMBL" id="WHWC01000011">
    <property type="protein sequence ID" value="KAG8373440.1"/>
    <property type="molecule type" value="Genomic_DNA"/>
</dbReference>
<name>A0AAV6X2R7_9LAMI</name>